<accession>A0ABY7D723</accession>
<evidence type="ECO:0000256" key="1">
    <source>
        <dbReference type="SAM" id="MobiDB-lite"/>
    </source>
</evidence>
<feature type="compositionally biased region" description="Polar residues" evidence="1">
    <location>
        <begin position="156"/>
        <end position="170"/>
    </location>
</feature>
<reference evidence="2" key="1">
    <citation type="submission" date="2022-10" db="EMBL/GenBank/DDBJ databases">
        <title>Puccinia triticina Genome sequencing and assembly.</title>
        <authorList>
            <person name="Li C."/>
        </authorList>
    </citation>
    <scope>NUCLEOTIDE SEQUENCE</scope>
    <source>
        <strain evidence="2">Pt15</strain>
    </source>
</reference>
<keyword evidence="3" id="KW-1185">Reference proteome</keyword>
<organism evidence="2 3">
    <name type="scientific">Puccinia triticina</name>
    <dbReference type="NCBI Taxonomy" id="208348"/>
    <lineage>
        <taxon>Eukaryota</taxon>
        <taxon>Fungi</taxon>
        <taxon>Dikarya</taxon>
        <taxon>Basidiomycota</taxon>
        <taxon>Pucciniomycotina</taxon>
        <taxon>Pucciniomycetes</taxon>
        <taxon>Pucciniales</taxon>
        <taxon>Pucciniaceae</taxon>
        <taxon>Puccinia</taxon>
    </lineage>
</organism>
<dbReference type="EMBL" id="CP110433">
    <property type="protein sequence ID" value="WAQ90717.1"/>
    <property type="molecule type" value="Genomic_DNA"/>
</dbReference>
<evidence type="ECO:0000313" key="3">
    <source>
        <dbReference type="Proteomes" id="UP001164743"/>
    </source>
</evidence>
<name>A0ABY7D723_9BASI</name>
<dbReference type="RefSeq" id="XP_053026272.1">
    <property type="nucleotide sequence ID" value="XM_053162281.1"/>
</dbReference>
<feature type="region of interest" description="Disordered" evidence="1">
    <location>
        <begin position="125"/>
        <end position="170"/>
    </location>
</feature>
<sequence>MAQAPAAIPFFWPHPQSNNPQNMPHNNGGGSHQTNAQVPRFPAKISQLPARNFNQIPAENLLIPASFASLDLSQIPANHIRQFLADHGLLPLLSPNSSTPQPLQPFTSPDNPNYLLVQNPTTHLVPHPTSFDFDSPSNNSEGSNGDAFSKFRSDQSSRILGSGSDSGTSP</sequence>
<dbReference type="Proteomes" id="UP001164743">
    <property type="component" value="Chromosome 13A"/>
</dbReference>
<evidence type="ECO:0000313" key="2">
    <source>
        <dbReference type="EMBL" id="WAQ90717.1"/>
    </source>
</evidence>
<gene>
    <name evidence="2" type="ORF">PtA15_13A116</name>
</gene>
<proteinExistence type="predicted"/>
<feature type="region of interest" description="Disordered" evidence="1">
    <location>
        <begin position="11"/>
        <end position="34"/>
    </location>
</feature>
<protein>
    <submittedName>
        <fullName evidence="2">Uncharacterized protein</fullName>
    </submittedName>
</protein>
<feature type="compositionally biased region" description="Polar residues" evidence="1">
    <location>
        <begin position="15"/>
        <end position="25"/>
    </location>
</feature>
<dbReference type="GeneID" id="77803176"/>